<dbReference type="SMART" id="SM00953">
    <property type="entry name" value="RES"/>
    <property type="match status" value="1"/>
</dbReference>
<proteinExistence type="predicted"/>
<sequence length="253" mass="27879">MSSAIWMRCGGASEIRTIRAEPWRVVEAQHLVSTRKLVDTDAEQVLLEQLIDGVKPPLPEATPPGLHYLLLTPFRYPPLPFGSRFGRSTEPGIWYGSDAVETALAESAYYRLVFLEGTAADLGTVRTDITAYQARLEAERGVDLTAPPFDEHEAAISSRAEYDAAQALGAAMRANGVQAFRYRSARDPERGSNVGAFTAEVFRGARPRNLEPWHCTSASDGVEFRKLDYFTRVVVRFDADAFQVDGSLPTPPS</sequence>
<comment type="caution">
    <text evidence="2">The sequence shown here is derived from an EMBL/GenBank/DDBJ whole genome shotgun (WGS) entry which is preliminary data.</text>
</comment>
<keyword evidence="3" id="KW-1185">Reference proteome</keyword>
<gene>
    <name evidence="2" type="ORF">WI372_01855</name>
</gene>
<feature type="domain" description="RES" evidence="1">
    <location>
        <begin position="73"/>
        <end position="208"/>
    </location>
</feature>
<dbReference type="RefSeq" id="WP_405287815.1">
    <property type="nucleotide sequence ID" value="NZ_JBBHLJ010000001.1"/>
</dbReference>
<reference evidence="2 3" key="1">
    <citation type="submission" date="2024-02" db="EMBL/GenBank/DDBJ databases">
        <title>A novel Gemmatimonadota bacterium.</title>
        <authorList>
            <person name="Du Z.-J."/>
            <person name="Ye Y.-Q."/>
        </authorList>
    </citation>
    <scope>NUCLEOTIDE SEQUENCE [LARGE SCALE GENOMIC DNA]</scope>
    <source>
        <strain evidence="2 3">DH-20</strain>
    </source>
</reference>
<accession>A0ABU9E4R3</accession>
<dbReference type="Pfam" id="PF08808">
    <property type="entry name" value="RES"/>
    <property type="match status" value="1"/>
</dbReference>
<organism evidence="2 3">
    <name type="scientific">Gaopeijia maritima</name>
    <dbReference type="NCBI Taxonomy" id="3119007"/>
    <lineage>
        <taxon>Bacteria</taxon>
        <taxon>Pseudomonadati</taxon>
        <taxon>Gemmatimonadota</taxon>
        <taxon>Longimicrobiia</taxon>
        <taxon>Gaopeijiales</taxon>
        <taxon>Gaopeijiaceae</taxon>
        <taxon>Gaopeijia</taxon>
    </lineage>
</organism>
<evidence type="ECO:0000259" key="1">
    <source>
        <dbReference type="SMART" id="SM00953"/>
    </source>
</evidence>
<protein>
    <submittedName>
        <fullName evidence="2">RES family NAD+ phosphorylase</fullName>
    </submittedName>
</protein>
<evidence type="ECO:0000313" key="2">
    <source>
        <dbReference type="EMBL" id="MEK9499724.1"/>
    </source>
</evidence>
<evidence type="ECO:0000313" key="3">
    <source>
        <dbReference type="Proteomes" id="UP001484239"/>
    </source>
</evidence>
<name>A0ABU9E4R3_9BACT</name>
<dbReference type="EMBL" id="JBBHLI010000001">
    <property type="protein sequence ID" value="MEK9499724.1"/>
    <property type="molecule type" value="Genomic_DNA"/>
</dbReference>
<dbReference type="InterPro" id="IPR014914">
    <property type="entry name" value="RES_dom"/>
</dbReference>
<dbReference type="Proteomes" id="UP001484239">
    <property type="component" value="Unassembled WGS sequence"/>
</dbReference>